<dbReference type="EMBL" id="SRLO01001051">
    <property type="protein sequence ID" value="TNN42225.1"/>
    <property type="molecule type" value="Genomic_DNA"/>
</dbReference>
<proteinExistence type="predicted"/>
<keyword evidence="3" id="KW-1185">Reference proteome</keyword>
<evidence type="ECO:0000313" key="3">
    <source>
        <dbReference type="Proteomes" id="UP000314294"/>
    </source>
</evidence>
<gene>
    <name evidence="2" type="ORF">EYF80_047600</name>
</gene>
<comment type="caution">
    <text evidence="2">The sequence shown here is derived from an EMBL/GenBank/DDBJ whole genome shotgun (WGS) entry which is preliminary data.</text>
</comment>
<accession>A0A4Z2FMV5</accession>
<feature type="region of interest" description="Disordered" evidence="1">
    <location>
        <begin position="242"/>
        <end position="271"/>
    </location>
</feature>
<sequence>MEDTAEATWRQQRVPSLPVVSQYVGYTVLLLAPPDRLHPHMDKEGLRFDCYLTGILISLHAAMHHKASTAPSPQGILSSYLHSYDGVQIPEEMEAKRKASGCRFGATGSYGEESSMSPPETKEKINYQSWARRRLSSGAKTFERFQRTETGSALEGHAPSNGLPRPTAHLQAELEALHFVFQSSIHGPSAAISLLQWSGCYEQSACRITSRITTQKIRLLRAQRRRRAAAITPRVKRIRSSVSTRHAARYQAPGPPATRTKRQSYRGLTSSTSNAAWHSRLLSSMASFSLPTRHWRITRYRELQ</sequence>
<evidence type="ECO:0000256" key="1">
    <source>
        <dbReference type="SAM" id="MobiDB-lite"/>
    </source>
</evidence>
<evidence type="ECO:0000313" key="2">
    <source>
        <dbReference type="EMBL" id="TNN42225.1"/>
    </source>
</evidence>
<organism evidence="2 3">
    <name type="scientific">Liparis tanakae</name>
    <name type="common">Tanaka's snailfish</name>
    <dbReference type="NCBI Taxonomy" id="230148"/>
    <lineage>
        <taxon>Eukaryota</taxon>
        <taxon>Metazoa</taxon>
        <taxon>Chordata</taxon>
        <taxon>Craniata</taxon>
        <taxon>Vertebrata</taxon>
        <taxon>Euteleostomi</taxon>
        <taxon>Actinopterygii</taxon>
        <taxon>Neopterygii</taxon>
        <taxon>Teleostei</taxon>
        <taxon>Neoteleostei</taxon>
        <taxon>Acanthomorphata</taxon>
        <taxon>Eupercaria</taxon>
        <taxon>Perciformes</taxon>
        <taxon>Cottioidei</taxon>
        <taxon>Cottales</taxon>
        <taxon>Liparidae</taxon>
        <taxon>Liparis</taxon>
    </lineage>
</organism>
<protein>
    <submittedName>
        <fullName evidence="2">Uncharacterized protein</fullName>
    </submittedName>
</protein>
<dbReference type="AlphaFoldDB" id="A0A4Z2FMV5"/>
<name>A0A4Z2FMV5_9TELE</name>
<reference evidence="2 3" key="1">
    <citation type="submission" date="2019-03" db="EMBL/GenBank/DDBJ databases">
        <title>First draft genome of Liparis tanakae, snailfish: a comprehensive survey of snailfish specific genes.</title>
        <authorList>
            <person name="Kim W."/>
            <person name="Song I."/>
            <person name="Jeong J.-H."/>
            <person name="Kim D."/>
            <person name="Kim S."/>
            <person name="Ryu S."/>
            <person name="Song J.Y."/>
            <person name="Lee S.K."/>
        </authorList>
    </citation>
    <scope>NUCLEOTIDE SEQUENCE [LARGE SCALE GENOMIC DNA]</scope>
    <source>
        <tissue evidence="2">Muscle</tissue>
    </source>
</reference>
<dbReference type="Proteomes" id="UP000314294">
    <property type="component" value="Unassembled WGS sequence"/>
</dbReference>